<evidence type="ECO:0000313" key="15">
    <source>
        <dbReference type="Ensembl" id="ENSSBOP00000015404.1"/>
    </source>
</evidence>
<dbReference type="Ensembl" id="ENSSBOT00000032204.1">
    <property type="protein sequence ID" value="ENSSBOP00000015404.1"/>
    <property type="gene ID" value="ENSSBOG00000024428.1"/>
</dbReference>
<dbReference type="GeneTree" id="ENSGT00940000163147"/>
<proteinExistence type="predicted"/>
<protein>
    <recommendedName>
        <fullName evidence="11">Thioredoxin domain-containing protein 2</fullName>
    </recommendedName>
    <alternativeName>
        <fullName evidence="12">Spermatid-specific thioredoxin-1</fullName>
    </alternativeName>
</protein>
<dbReference type="PANTHER" id="PTHR10438:SF107">
    <property type="entry name" value="THIOREDOXIN DOMAIN-CONTAINING PROTEIN 2"/>
    <property type="match status" value="1"/>
</dbReference>
<evidence type="ECO:0000256" key="12">
    <source>
        <dbReference type="ARBA" id="ARBA00080017"/>
    </source>
</evidence>
<dbReference type="InterPro" id="IPR050620">
    <property type="entry name" value="Thioredoxin_H-type-like"/>
</dbReference>
<feature type="domain" description="Thioredoxin" evidence="14">
    <location>
        <begin position="278"/>
        <end position="402"/>
    </location>
</feature>
<evidence type="ECO:0000256" key="1">
    <source>
        <dbReference type="ARBA" id="ARBA00004496"/>
    </source>
</evidence>
<dbReference type="CDD" id="cd02947">
    <property type="entry name" value="TRX_family"/>
    <property type="match status" value="1"/>
</dbReference>
<feature type="compositionally biased region" description="Basic and acidic residues" evidence="13">
    <location>
        <begin position="195"/>
        <end position="278"/>
    </location>
</feature>
<keyword evidence="2" id="KW-0217">Developmental protein</keyword>
<name>A0A2K6T6Y9_SAIBB</name>
<evidence type="ECO:0000256" key="6">
    <source>
        <dbReference type="ARBA" id="ARBA00022782"/>
    </source>
</evidence>
<evidence type="ECO:0000256" key="13">
    <source>
        <dbReference type="SAM" id="MobiDB-lite"/>
    </source>
</evidence>
<evidence type="ECO:0000259" key="14">
    <source>
        <dbReference type="PROSITE" id="PS51352"/>
    </source>
</evidence>
<dbReference type="FunFam" id="3.40.30.10:FF:000224">
    <property type="entry name" value="Thioredoxin domain containing 2 (Spermatozoa)"/>
    <property type="match status" value="1"/>
</dbReference>
<dbReference type="InterPro" id="IPR013766">
    <property type="entry name" value="Thioredoxin_domain"/>
</dbReference>
<keyword evidence="4" id="KW-0597">Phosphoprotein</keyword>
<keyword evidence="16" id="KW-1185">Reference proteome</keyword>
<dbReference type="AlphaFoldDB" id="A0A2K6T6Y9"/>
<dbReference type="GO" id="GO:0007283">
    <property type="term" value="P:spermatogenesis"/>
    <property type="evidence" value="ECO:0007669"/>
    <property type="project" value="UniProtKB-KW"/>
</dbReference>
<dbReference type="GO" id="GO:0030154">
    <property type="term" value="P:cell differentiation"/>
    <property type="evidence" value="ECO:0007669"/>
    <property type="project" value="UniProtKB-KW"/>
</dbReference>
<organism evidence="15 16">
    <name type="scientific">Saimiri boliviensis boliviensis</name>
    <name type="common">Bolivian squirrel monkey</name>
    <dbReference type="NCBI Taxonomy" id="39432"/>
    <lineage>
        <taxon>Eukaryota</taxon>
        <taxon>Metazoa</taxon>
        <taxon>Chordata</taxon>
        <taxon>Craniata</taxon>
        <taxon>Vertebrata</taxon>
        <taxon>Euteleostomi</taxon>
        <taxon>Mammalia</taxon>
        <taxon>Eutheria</taxon>
        <taxon>Euarchontoglires</taxon>
        <taxon>Primates</taxon>
        <taxon>Haplorrhini</taxon>
        <taxon>Platyrrhini</taxon>
        <taxon>Cebidae</taxon>
        <taxon>Saimiriinae</taxon>
        <taxon>Saimiri</taxon>
    </lineage>
</organism>
<dbReference type="OMA" id="PNFPAKF"/>
<feature type="compositionally biased region" description="Polar residues" evidence="13">
    <location>
        <begin position="82"/>
        <end position="99"/>
    </location>
</feature>
<reference evidence="15" key="1">
    <citation type="submission" date="2025-08" db="UniProtKB">
        <authorList>
            <consortium name="Ensembl"/>
        </authorList>
    </citation>
    <scope>IDENTIFICATION</scope>
</reference>
<feature type="compositionally biased region" description="Basic and acidic residues" evidence="13">
    <location>
        <begin position="132"/>
        <end position="150"/>
    </location>
</feature>
<dbReference type="Proteomes" id="UP000233220">
    <property type="component" value="Unplaced"/>
</dbReference>
<evidence type="ECO:0000256" key="9">
    <source>
        <dbReference type="ARBA" id="ARBA00023284"/>
    </source>
</evidence>
<feature type="compositionally biased region" description="Basic and acidic residues" evidence="13">
    <location>
        <begin position="100"/>
        <end position="115"/>
    </location>
</feature>
<evidence type="ECO:0000256" key="5">
    <source>
        <dbReference type="ARBA" id="ARBA00022737"/>
    </source>
</evidence>
<evidence type="ECO:0000313" key="16">
    <source>
        <dbReference type="Proteomes" id="UP000233220"/>
    </source>
</evidence>
<dbReference type="GO" id="GO:0004791">
    <property type="term" value="F:thioredoxin-disulfide reductase (NADPH) activity"/>
    <property type="evidence" value="ECO:0007669"/>
    <property type="project" value="Ensembl"/>
</dbReference>
<evidence type="ECO:0000256" key="4">
    <source>
        <dbReference type="ARBA" id="ARBA00022553"/>
    </source>
</evidence>
<accession>A0A2K6T6Y9</accession>
<reference evidence="15" key="2">
    <citation type="submission" date="2025-09" db="UniProtKB">
        <authorList>
            <consortium name="Ensembl"/>
        </authorList>
    </citation>
    <scope>IDENTIFICATION</scope>
</reference>
<feature type="region of interest" description="Disordered" evidence="13">
    <location>
        <begin position="75"/>
        <end position="278"/>
    </location>
</feature>
<keyword evidence="3" id="KW-0963">Cytoplasm</keyword>
<evidence type="ECO:0000256" key="3">
    <source>
        <dbReference type="ARBA" id="ARBA00022490"/>
    </source>
</evidence>
<evidence type="ECO:0000256" key="2">
    <source>
        <dbReference type="ARBA" id="ARBA00022473"/>
    </source>
</evidence>
<dbReference type="PROSITE" id="PS51352">
    <property type="entry name" value="THIOREDOXIN_2"/>
    <property type="match status" value="1"/>
</dbReference>
<keyword evidence="6" id="KW-0221">Differentiation</keyword>
<dbReference type="PANTHER" id="PTHR10438">
    <property type="entry name" value="THIOREDOXIN"/>
    <property type="match status" value="1"/>
</dbReference>
<feature type="compositionally biased region" description="Basic and acidic residues" evidence="13">
    <location>
        <begin position="20"/>
        <end position="30"/>
    </location>
</feature>
<evidence type="ECO:0000256" key="7">
    <source>
        <dbReference type="ARBA" id="ARBA00022871"/>
    </source>
</evidence>
<evidence type="ECO:0000256" key="10">
    <source>
        <dbReference type="ARBA" id="ARBA00059536"/>
    </source>
</evidence>
<comment type="subcellular location">
    <subcellularLocation>
        <location evidence="1">Cytoplasm</location>
    </subcellularLocation>
</comment>
<dbReference type="Pfam" id="PF00085">
    <property type="entry name" value="Thioredoxin"/>
    <property type="match status" value="1"/>
</dbReference>
<dbReference type="Gene3D" id="3.40.30.10">
    <property type="entry name" value="Glutaredoxin"/>
    <property type="match status" value="1"/>
</dbReference>
<evidence type="ECO:0000256" key="8">
    <source>
        <dbReference type="ARBA" id="ARBA00023157"/>
    </source>
</evidence>
<keyword evidence="7" id="KW-0744">Spermatogenesis</keyword>
<keyword evidence="9" id="KW-0676">Redox-active center</keyword>
<dbReference type="STRING" id="39432.ENSSBOP00000015404"/>
<gene>
    <name evidence="15" type="primary">TXNDC2</name>
</gene>
<keyword evidence="8" id="KW-1015">Disulfide bond</keyword>
<dbReference type="SUPFAM" id="SSF52833">
    <property type="entry name" value="Thioredoxin-like"/>
    <property type="match status" value="1"/>
</dbReference>
<feature type="region of interest" description="Disordered" evidence="13">
    <location>
        <begin position="1"/>
        <end position="40"/>
    </location>
</feature>
<dbReference type="InterPro" id="IPR036249">
    <property type="entry name" value="Thioredoxin-like_sf"/>
</dbReference>
<keyword evidence="5" id="KW-0677">Repeat</keyword>
<sequence>MDIDKELVMESVTPGAPGKPEMRLGTKEETNEGDANESSLQVLSSNVPLLALDFLDTAQAKEKVFLPTVSHTFHMPIEESDTPQQGNDLPESSANTSQPKQDDIPKSPEETRQPKVGDICKSPEETIQSKNDLPKSSEEAIQPKEGDIRKSSAKHIQPKLGTIPKSSAKPIQPKLGTIPKSLTKPIQPKLGDIPKSPEETIQAKESDITKFPEETIQAKESDITKSPKEAIQPKEGDISKFPEEAIQPKEGDIPKSPEGAIHPKEGDIPKSPEEAIQPKEADILKPEEETTESLEGDMVKMILSKEDFEAALKEAGQKLVAVDFSATWCGPCRTIRPFFHALSVKHEDVVFLEVDADDCEEVVRDCAVMRVPTFQFYKKEEKVDEFCGALKEKLEAAVAELK</sequence>
<evidence type="ECO:0000256" key="11">
    <source>
        <dbReference type="ARBA" id="ARBA00068136"/>
    </source>
</evidence>
<comment type="function">
    <text evidence="10">Probably plays a regulatory role in sperm development. May participate in regulation of fibrous sheath (FS) assembly by supporting the formation of disulfide bonds during sperm tail morphogenesis. May also be required to rectify incorrect disulfide pairing and generate suitable pairs between the FS constituents. Can reduce disulfide bonds in vitro in the presence of NADP and thioredoxin reductase.</text>
</comment>
<dbReference type="GO" id="GO:0005737">
    <property type="term" value="C:cytoplasm"/>
    <property type="evidence" value="ECO:0007669"/>
    <property type="project" value="UniProtKB-SubCell"/>
</dbReference>